<evidence type="ECO:0000313" key="2">
    <source>
        <dbReference type="EMBL" id="ADG92595.1"/>
    </source>
</evidence>
<dbReference type="PRINTS" id="PR00420">
    <property type="entry name" value="RNGMNOXGNASE"/>
</dbReference>
<sequence>MHANIVLGKFMTFDFETCTLIVGGGPSGSTLARKLSKNNITNILIEKNDNYDKPCGGGIKSIVYEEFDIPKEIEFRRITKFDLFSPNKKVSVDLTRTPISIVLRKDFDKLNRKLAQKAGTELLFSRFLKFERKDEFVYSYIKIDNETKIIKSLYLVGADGVTSTVRKQLTQPTQEKILTIYSNIPNKDIDKCEFYFGEKFAPNEYAWVFPHGDKLSVGSVYKEGIDTETLFKNFKNKVAPNDNTKGKGFYIPTWNKNSLLYEDKVFLLGDAAGQVLPFSYEGIYYVMKSALVLADAIIENKPENYEINWNKKYKKRFKFFKTMQKIFLSSTFMTDKMIAFFQNEKLQQRGLQYWEGTAQPLSFIQTVLKITKHLIKN</sequence>
<feature type="domain" description="FAD-binding" evidence="1">
    <location>
        <begin position="17"/>
        <end position="291"/>
    </location>
</feature>
<accession>D5V313</accession>
<dbReference type="InterPro" id="IPR011777">
    <property type="entry name" value="Geranylgeranyl_Rdtase_fam"/>
</dbReference>
<dbReference type="AlphaFoldDB" id="D5V313"/>
<dbReference type="EMBL" id="CP001999">
    <property type="protein sequence ID" value="ADG92595.1"/>
    <property type="molecule type" value="Genomic_DNA"/>
</dbReference>
<dbReference type="KEGG" id="ant:Arnit_0931"/>
<dbReference type="GO" id="GO:0071949">
    <property type="term" value="F:FAD binding"/>
    <property type="evidence" value="ECO:0007669"/>
    <property type="project" value="InterPro"/>
</dbReference>
<dbReference type="Gene3D" id="3.50.50.60">
    <property type="entry name" value="FAD/NAD(P)-binding domain"/>
    <property type="match status" value="1"/>
</dbReference>
<dbReference type="RefSeq" id="WP_013134740.1">
    <property type="nucleotide sequence ID" value="NC_014166.1"/>
</dbReference>
<dbReference type="Pfam" id="PF01494">
    <property type="entry name" value="FAD_binding_3"/>
    <property type="match status" value="1"/>
</dbReference>
<dbReference type="SUPFAM" id="SSF51905">
    <property type="entry name" value="FAD/NAD(P)-binding domain"/>
    <property type="match status" value="1"/>
</dbReference>
<name>D5V313_ARCNC</name>
<dbReference type="InterPro" id="IPR002938">
    <property type="entry name" value="FAD-bd"/>
</dbReference>
<dbReference type="NCBIfam" id="TIGR02032">
    <property type="entry name" value="GG-red-SF"/>
    <property type="match status" value="1"/>
</dbReference>
<evidence type="ECO:0000259" key="1">
    <source>
        <dbReference type="Pfam" id="PF01494"/>
    </source>
</evidence>
<dbReference type="STRING" id="572480.Arnit_0931"/>
<reference evidence="2 3" key="1">
    <citation type="journal article" date="2010" name="Stand. Genomic Sci.">
        <title>Complete genome sequence of Arcobacter nitrofigilis type strain (CI).</title>
        <authorList>
            <person name="Pati A."/>
            <person name="Gronow S."/>
            <person name="Lapidus A."/>
            <person name="Copeland A."/>
            <person name="Glavina Del Rio T."/>
            <person name="Nolan M."/>
            <person name="Lucas S."/>
            <person name="Tice H."/>
            <person name="Cheng J.F."/>
            <person name="Han C."/>
            <person name="Chertkov O."/>
            <person name="Bruce D."/>
            <person name="Tapia R."/>
            <person name="Goodwin L."/>
            <person name="Pitluck S."/>
            <person name="Liolios K."/>
            <person name="Ivanova N."/>
            <person name="Mavromatis K."/>
            <person name="Chen A."/>
            <person name="Palaniappan K."/>
            <person name="Land M."/>
            <person name="Hauser L."/>
            <person name="Chang Y.J."/>
            <person name="Jeffries C.D."/>
            <person name="Detter J.C."/>
            <person name="Rohde M."/>
            <person name="Goker M."/>
            <person name="Bristow J."/>
            <person name="Eisen J.A."/>
            <person name="Markowitz V."/>
            <person name="Hugenholtz P."/>
            <person name="Klenk H.P."/>
            <person name="Kyrpides N.C."/>
        </authorList>
    </citation>
    <scope>NUCLEOTIDE SEQUENCE [LARGE SCALE GENOMIC DNA]</scope>
    <source>
        <strain evidence="3">ATCC 33309 / DSM 7299 / CCUG 15893 / LMG 7604 / NCTC 12251 / CI</strain>
    </source>
</reference>
<dbReference type="eggNOG" id="COG0644">
    <property type="taxonomic scope" value="Bacteria"/>
</dbReference>
<dbReference type="InterPro" id="IPR036188">
    <property type="entry name" value="FAD/NAD-bd_sf"/>
</dbReference>
<proteinExistence type="predicted"/>
<dbReference type="HOGENOM" id="CLU_024648_0_1_7"/>
<dbReference type="PANTHER" id="PTHR42685">
    <property type="entry name" value="GERANYLGERANYL DIPHOSPHATE REDUCTASE"/>
    <property type="match status" value="1"/>
</dbReference>
<evidence type="ECO:0000313" key="3">
    <source>
        <dbReference type="Proteomes" id="UP000000939"/>
    </source>
</evidence>
<gene>
    <name evidence="2" type="ordered locus">Arnit_0931</name>
</gene>
<dbReference type="GO" id="GO:0016628">
    <property type="term" value="F:oxidoreductase activity, acting on the CH-CH group of donors, NAD or NADP as acceptor"/>
    <property type="evidence" value="ECO:0007669"/>
    <property type="project" value="InterPro"/>
</dbReference>
<organism evidence="2 3">
    <name type="scientific">Arcobacter nitrofigilis (strain ATCC 33309 / DSM 7299 / CCUG 15893 / LMG 7604 / NCTC 12251 / CI)</name>
    <name type="common">Campylobacter nitrofigilis</name>
    <dbReference type="NCBI Taxonomy" id="572480"/>
    <lineage>
        <taxon>Bacteria</taxon>
        <taxon>Pseudomonadati</taxon>
        <taxon>Campylobacterota</taxon>
        <taxon>Epsilonproteobacteria</taxon>
        <taxon>Campylobacterales</taxon>
        <taxon>Arcobacteraceae</taxon>
        <taxon>Arcobacter</taxon>
    </lineage>
</organism>
<dbReference type="InterPro" id="IPR050407">
    <property type="entry name" value="Geranylgeranyl_reductase"/>
</dbReference>
<dbReference type="Proteomes" id="UP000000939">
    <property type="component" value="Chromosome"/>
</dbReference>
<dbReference type="OrthoDB" id="9803192at2"/>
<protein>
    <submittedName>
        <fullName evidence="2">Geranylgeranyl reductase</fullName>
    </submittedName>
</protein>
<dbReference type="PANTHER" id="PTHR42685:SF4">
    <property type="entry name" value="GERANYLGERANYL DIPHOSPHATE REDUCTASE, CHLOROPLASTIC"/>
    <property type="match status" value="1"/>
</dbReference>
<keyword evidence="3" id="KW-1185">Reference proteome</keyword>